<evidence type="ECO:0000256" key="3">
    <source>
        <dbReference type="ARBA" id="ARBA00022723"/>
    </source>
</evidence>
<dbReference type="Gene3D" id="3.90.550.10">
    <property type="entry name" value="Spore Coat Polysaccharide Biosynthesis Protein SpsA, Chain A"/>
    <property type="match status" value="1"/>
</dbReference>
<dbReference type="EMBL" id="JAEHFY010000004">
    <property type="protein sequence ID" value="MBK0382057.1"/>
    <property type="molecule type" value="Genomic_DNA"/>
</dbReference>
<proteinExistence type="predicted"/>
<dbReference type="Proteomes" id="UP000660024">
    <property type="component" value="Unassembled WGS sequence"/>
</dbReference>
<organism evidence="4 5">
    <name type="scientific">Pedobacter segetis</name>
    <dbReference type="NCBI Taxonomy" id="2793069"/>
    <lineage>
        <taxon>Bacteria</taxon>
        <taxon>Pseudomonadati</taxon>
        <taxon>Bacteroidota</taxon>
        <taxon>Sphingobacteriia</taxon>
        <taxon>Sphingobacteriales</taxon>
        <taxon>Sphingobacteriaceae</taxon>
        <taxon>Pedobacter</taxon>
    </lineage>
</organism>
<keyword evidence="5" id="KW-1185">Reference proteome</keyword>
<dbReference type="RefSeq" id="WP_200584836.1">
    <property type="nucleotide sequence ID" value="NZ_JAEHFY010000004.1"/>
</dbReference>
<dbReference type="InterPro" id="IPR029044">
    <property type="entry name" value="Nucleotide-diphossugar_trans"/>
</dbReference>
<keyword evidence="1" id="KW-0328">Glycosyltransferase</keyword>
<sequence>MINTVALFSDKTILPGTHATLVSLLTHHINKEKLHIILFADKLSKKHQSKLEDTFLNFKKANQSFEIRNAPNTSIKGANSLQGNTTTYGRLFLADLLPDIDQLLYLDTDLIVQLDVTTIFKKINDDFILYVDGCNLKNYSIDRVLFQKAGLNMNSKCFNAGVLGMNLKKWRENNGLQMCLDTIEKFPNSFISADQAVLNVVFDNQFCALGPSINSSMYWNNKYDVAINDEKIFHFVGGPKPWDFLANKIHYNYKLWKKYYDLSSIANENHLKYTSLKRIIKLIPTYLKTLTK</sequence>
<dbReference type="InterPro" id="IPR050748">
    <property type="entry name" value="Glycosyltrans_8_dom-fam"/>
</dbReference>
<dbReference type="Pfam" id="PF01501">
    <property type="entry name" value="Glyco_transf_8"/>
    <property type="match status" value="1"/>
</dbReference>
<comment type="caution">
    <text evidence="4">The sequence shown here is derived from an EMBL/GenBank/DDBJ whole genome shotgun (WGS) entry which is preliminary data.</text>
</comment>
<evidence type="ECO:0000256" key="1">
    <source>
        <dbReference type="ARBA" id="ARBA00022676"/>
    </source>
</evidence>
<keyword evidence="2" id="KW-0808">Transferase</keyword>
<evidence type="ECO:0000313" key="5">
    <source>
        <dbReference type="Proteomes" id="UP000660024"/>
    </source>
</evidence>
<name>A0ABS1BGR2_9SPHI</name>
<accession>A0ABS1BGR2</accession>
<dbReference type="SUPFAM" id="SSF53448">
    <property type="entry name" value="Nucleotide-diphospho-sugar transferases"/>
    <property type="match status" value="1"/>
</dbReference>
<evidence type="ECO:0008006" key="6">
    <source>
        <dbReference type="Google" id="ProtNLM"/>
    </source>
</evidence>
<gene>
    <name evidence="4" type="ORF">I5M32_03715</name>
</gene>
<keyword evidence="3" id="KW-0479">Metal-binding</keyword>
<reference evidence="4 5" key="1">
    <citation type="submission" date="2020-12" db="EMBL/GenBank/DDBJ databases">
        <title>Bacterial novel species Pedobacter sp. SD-b isolated from soil.</title>
        <authorList>
            <person name="Jung H.-Y."/>
        </authorList>
    </citation>
    <scope>NUCLEOTIDE SEQUENCE [LARGE SCALE GENOMIC DNA]</scope>
    <source>
        <strain evidence="4 5">SD-b</strain>
    </source>
</reference>
<dbReference type="InterPro" id="IPR002495">
    <property type="entry name" value="Glyco_trans_8"/>
</dbReference>
<evidence type="ECO:0000256" key="2">
    <source>
        <dbReference type="ARBA" id="ARBA00022679"/>
    </source>
</evidence>
<protein>
    <recommendedName>
        <fullName evidence="6">Lipopolysaccharide biosynthesis protein, LPS:glycosyltransferase</fullName>
    </recommendedName>
</protein>
<evidence type="ECO:0000313" key="4">
    <source>
        <dbReference type="EMBL" id="MBK0382057.1"/>
    </source>
</evidence>
<dbReference type="PANTHER" id="PTHR13778">
    <property type="entry name" value="GLYCOSYLTRANSFERASE 8 DOMAIN-CONTAINING PROTEIN"/>
    <property type="match status" value="1"/>
</dbReference>
<dbReference type="PANTHER" id="PTHR13778:SF47">
    <property type="entry name" value="LIPOPOLYSACCHARIDE 1,3-GALACTOSYLTRANSFERASE"/>
    <property type="match status" value="1"/>
</dbReference>